<gene>
    <name evidence="1" type="ORF">Y717_03870</name>
</gene>
<organism evidence="1 2">
    <name type="scientific">Streptomyces scopuliridis RB72</name>
    <dbReference type="NCBI Taxonomy" id="1440053"/>
    <lineage>
        <taxon>Bacteria</taxon>
        <taxon>Bacillati</taxon>
        <taxon>Actinomycetota</taxon>
        <taxon>Actinomycetes</taxon>
        <taxon>Kitasatosporales</taxon>
        <taxon>Streptomycetaceae</taxon>
        <taxon>Streptomyces</taxon>
    </lineage>
</organism>
<dbReference type="Proteomes" id="UP000245992">
    <property type="component" value="Unassembled WGS sequence"/>
</dbReference>
<proteinExistence type="predicted"/>
<keyword evidence="2" id="KW-1185">Reference proteome</keyword>
<dbReference type="AlphaFoldDB" id="A0A2T7TFM9"/>
<protein>
    <submittedName>
        <fullName evidence="1">Uncharacterized protein</fullName>
    </submittedName>
</protein>
<accession>A0A2T7TFM9</accession>
<evidence type="ECO:0000313" key="2">
    <source>
        <dbReference type="Proteomes" id="UP000245992"/>
    </source>
</evidence>
<sequence length="81" mass="8504">MYGQQFARLEDQLLGPLGKLEEVAHSAGLTAEFDDVAALHGGSSDLDGRDQCTAGGWDPHAITVPGTDGSGVEWHGQMHTS</sequence>
<evidence type="ECO:0000313" key="1">
    <source>
        <dbReference type="EMBL" id="PVE13907.1"/>
    </source>
</evidence>
<name>A0A2T7TFM9_9ACTN</name>
<reference evidence="1 2" key="1">
    <citation type="submission" date="2013-12" db="EMBL/GenBank/DDBJ databases">
        <title>Annotated genome of Streptomyces scopuliridis.</title>
        <authorList>
            <person name="Olson J.B."/>
        </authorList>
    </citation>
    <scope>NUCLEOTIDE SEQUENCE [LARGE SCALE GENOMIC DNA]</scope>
    <source>
        <strain evidence="1 2">RB72</strain>
    </source>
</reference>
<dbReference type="EMBL" id="AZSP01000013">
    <property type="protein sequence ID" value="PVE13907.1"/>
    <property type="molecule type" value="Genomic_DNA"/>
</dbReference>
<comment type="caution">
    <text evidence="1">The sequence shown here is derived from an EMBL/GenBank/DDBJ whole genome shotgun (WGS) entry which is preliminary data.</text>
</comment>